<protein>
    <submittedName>
        <fullName evidence="1">Uncharacterized protein</fullName>
    </submittedName>
</protein>
<accession>A0AAW1SW23</accession>
<name>A0AAW1SW23_9CHLO</name>
<dbReference type="AlphaFoldDB" id="A0AAW1SW23"/>
<evidence type="ECO:0000313" key="1">
    <source>
        <dbReference type="EMBL" id="KAK9858453.1"/>
    </source>
</evidence>
<evidence type="ECO:0000313" key="2">
    <source>
        <dbReference type="Proteomes" id="UP001485043"/>
    </source>
</evidence>
<gene>
    <name evidence="1" type="ORF">WJX84_006224</name>
</gene>
<keyword evidence="2" id="KW-1185">Reference proteome</keyword>
<organism evidence="1 2">
    <name type="scientific">Apatococcus fuscideae</name>
    <dbReference type="NCBI Taxonomy" id="2026836"/>
    <lineage>
        <taxon>Eukaryota</taxon>
        <taxon>Viridiplantae</taxon>
        <taxon>Chlorophyta</taxon>
        <taxon>core chlorophytes</taxon>
        <taxon>Trebouxiophyceae</taxon>
        <taxon>Chlorellales</taxon>
        <taxon>Chlorellaceae</taxon>
        <taxon>Apatococcus</taxon>
    </lineage>
</organism>
<dbReference type="EMBL" id="JALJOV010000921">
    <property type="protein sequence ID" value="KAK9858453.1"/>
    <property type="molecule type" value="Genomic_DNA"/>
</dbReference>
<proteinExistence type="predicted"/>
<reference evidence="1 2" key="1">
    <citation type="journal article" date="2024" name="Nat. Commun.">
        <title>Phylogenomics reveals the evolutionary origins of lichenization in chlorophyte algae.</title>
        <authorList>
            <person name="Puginier C."/>
            <person name="Libourel C."/>
            <person name="Otte J."/>
            <person name="Skaloud P."/>
            <person name="Haon M."/>
            <person name="Grisel S."/>
            <person name="Petersen M."/>
            <person name="Berrin J.G."/>
            <person name="Delaux P.M."/>
            <person name="Dal Grande F."/>
            <person name="Keller J."/>
        </authorList>
    </citation>
    <scope>NUCLEOTIDE SEQUENCE [LARGE SCALE GENOMIC DNA]</scope>
    <source>
        <strain evidence="1 2">SAG 2523</strain>
    </source>
</reference>
<dbReference type="Proteomes" id="UP001485043">
    <property type="component" value="Unassembled WGS sequence"/>
</dbReference>
<comment type="caution">
    <text evidence="1">The sequence shown here is derived from an EMBL/GenBank/DDBJ whole genome shotgun (WGS) entry which is preliminary data.</text>
</comment>
<sequence length="175" mass="19117">MAGFHPADSAGSAASLWRDDEDSVSPAITVHDPLKVGTRQRDREEHVNYCRFEGQSVRVHEHVQMIQTEASSIDALLLHPFRSVVTTVDGRGVLRSFSMRPHHAPVLSNCFHIASGTPAERQRTATVRALYHLNELFQGVLLAGCLGWQRACVAGLHGAGPTASRHRLAGRVLPS</sequence>